<dbReference type="Pfam" id="PF00581">
    <property type="entry name" value="Rhodanese"/>
    <property type="match status" value="1"/>
</dbReference>
<dbReference type="InterPro" id="IPR050229">
    <property type="entry name" value="GlpE_sulfurtransferase"/>
</dbReference>
<accession>A0ABV6Y4N6</accession>
<dbReference type="PROSITE" id="PS50206">
    <property type="entry name" value="RHODANESE_3"/>
    <property type="match status" value="1"/>
</dbReference>
<dbReference type="RefSeq" id="WP_377029106.1">
    <property type="nucleotide sequence ID" value="NZ_JBHOMY010000013.1"/>
</dbReference>
<dbReference type="CDD" id="cd01521">
    <property type="entry name" value="RHOD_PspE2"/>
    <property type="match status" value="1"/>
</dbReference>
<dbReference type="PROSITE" id="PS00380">
    <property type="entry name" value="RHODANESE_1"/>
    <property type="match status" value="1"/>
</dbReference>
<gene>
    <name evidence="2" type="ORF">ACETIH_05770</name>
</gene>
<evidence type="ECO:0000259" key="1">
    <source>
        <dbReference type="PROSITE" id="PS50206"/>
    </source>
</evidence>
<comment type="caution">
    <text evidence="2">The sequence shown here is derived from an EMBL/GenBank/DDBJ whole genome shotgun (WGS) entry which is preliminary data.</text>
</comment>
<sequence length="144" mass="15066">MPASSVAAIPAAAPAIAQAHFAARLSLETDCADVHDAFVSGQADFVLLDVRGPKAYARSHVPGALNLPHREITVERMSAWPDMTLFVVYCAGPHCNGADRGALRLAQLGRPVKLMLGGMTGWADEGFPFAEGVEPGSLEVLSAA</sequence>
<feature type="domain" description="Rhodanese" evidence="1">
    <location>
        <begin position="41"/>
        <end position="131"/>
    </location>
</feature>
<dbReference type="Proteomes" id="UP001593940">
    <property type="component" value="Unassembled WGS sequence"/>
</dbReference>
<organism evidence="2 3">
    <name type="scientific">Microvirga arabica</name>
    <dbReference type="NCBI Taxonomy" id="1128671"/>
    <lineage>
        <taxon>Bacteria</taxon>
        <taxon>Pseudomonadati</taxon>
        <taxon>Pseudomonadota</taxon>
        <taxon>Alphaproteobacteria</taxon>
        <taxon>Hyphomicrobiales</taxon>
        <taxon>Methylobacteriaceae</taxon>
        <taxon>Microvirga</taxon>
    </lineage>
</organism>
<protein>
    <submittedName>
        <fullName evidence="2">Rhodanese-like domain-containing protein</fullName>
    </submittedName>
</protein>
<name>A0ABV6Y4N6_9HYPH</name>
<dbReference type="InterPro" id="IPR036873">
    <property type="entry name" value="Rhodanese-like_dom_sf"/>
</dbReference>
<evidence type="ECO:0000313" key="3">
    <source>
        <dbReference type="Proteomes" id="UP001593940"/>
    </source>
</evidence>
<dbReference type="SUPFAM" id="SSF52821">
    <property type="entry name" value="Rhodanese/Cell cycle control phosphatase"/>
    <property type="match status" value="1"/>
</dbReference>
<dbReference type="Gene3D" id="3.40.250.10">
    <property type="entry name" value="Rhodanese-like domain"/>
    <property type="match status" value="1"/>
</dbReference>
<reference evidence="2 3" key="1">
    <citation type="submission" date="2024-09" db="EMBL/GenBank/DDBJ databases">
        <title>Nodulacao em especies de Leguminosae Basais da Amazonia e Caracterizacao dos Rizobios e Bacterias Associadas aos Nodulos.</title>
        <authorList>
            <person name="Jambeiro I.C.A."/>
            <person name="Lopes I.S."/>
            <person name="Aguiar E.R.G.R."/>
            <person name="Santos A.F.J."/>
            <person name="Dos Santos J.M.F."/>
            <person name="Gross E."/>
        </authorList>
    </citation>
    <scope>NUCLEOTIDE SEQUENCE [LARGE SCALE GENOMIC DNA]</scope>
    <source>
        <strain evidence="2 3">BRUESC1165</strain>
    </source>
</reference>
<dbReference type="EMBL" id="JBHOMY010000013">
    <property type="protein sequence ID" value="MFC1456236.1"/>
    <property type="molecule type" value="Genomic_DNA"/>
</dbReference>
<dbReference type="PANTHER" id="PTHR43031">
    <property type="entry name" value="FAD-DEPENDENT OXIDOREDUCTASE"/>
    <property type="match status" value="1"/>
</dbReference>
<dbReference type="SMART" id="SM00450">
    <property type="entry name" value="RHOD"/>
    <property type="match status" value="1"/>
</dbReference>
<dbReference type="PANTHER" id="PTHR43031:SF1">
    <property type="entry name" value="PYRIDINE NUCLEOTIDE-DISULPHIDE OXIDOREDUCTASE"/>
    <property type="match status" value="1"/>
</dbReference>
<dbReference type="InterPro" id="IPR001307">
    <property type="entry name" value="Thiosulphate_STrfase_CS"/>
</dbReference>
<proteinExistence type="predicted"/>
<dbReference type="InterPro" id="IPR001763">
    <property type="entry name" value="Rhodanese-like_dom"/>
</dbReference>
<keyword evidence="3" id="KW-1185">Reference proteome</keyword>
<evidence type="ECO:0000313" key="2">
    <source>
        <dbReference type="EMBL" id="MFC1456236.1"/>
    </source>
</evidence>